<dbReference type="Proteomes" id="UP000192783">
    <property type="component" value="Unassembled WGS sequence"/>
</dbReference>
<name>A0A1W1WYZ3_9BACT</name>
<gene>
    <name evidence="1" type="ORF">SAMN02746041_00201</name>
</gene>
<keyword evidence="2" id="KW-1185">Reference proteome</keyword>
<protein>
    <submittedName>
        <fullName evidence="1">Uncharacterized protein</fullName>
    </submittedName>
</protein>
<dbReference type="EMBL" id="FWXF01000001">
    <property type="protein sequence ID" value="SMC16946.1"/>
    <property type="molecule type" value="Genomic_DNA"/>
</dbReference>
<reference evidence="1 2" key="1">
    <citation type="submission" date="2017-04" db="EMBL/GenBank/DDBJ databases">
        <authorList>
            <person name="Afonso C.L."/>
            <person name="Miller P.J."/>
            <person name="Scott M.A."/>
            <person name="Spackman E."/>
            <person name="Goraichik I."/>
            <person name="Dimitrov K.M."/>
            <person name="Suarez D.L."/>
            <person name="Swayne D.E."/>
        </authorList>
    </citation>
    <scope>NUCLEOTIDE SEQUENCE [LARGE SCALE GENOMIC DNA]</scope>
    <source>
        <strain evidence="1 2">DSM 13146</strain>
    </source>
</reference>
<dbReference type="AlphaFoldDB" id="A0A1W1WYZ3"/>
<proteinExistence type="predicted"/>
<sequence length="175" mass="20068">MEEESSSFRHPLSDGRWRNFFAGAERILPREVQAELRAHARSIRRAVEELDPWMEALCADTCPDCRDPCCTAGGIFYNLADMLYLLALEQAPPPGQTRTRTGEPCRYLGPGGCALARIQRPYVCVWFLCEPQAQRLSEEPGRVQRRVVELYLRIRRHRLALLEAVGPYRPILEDL</sequence>
<evidence type="ECO:0000313" key="2">
    <source>
        <dbReference type="Proteomes" id="UP000192783"/>
    </source>
</evidence>
<evidence type="ECO:0000313" key="1">
    <source>
        <dbReference type="EMBL" id="SMC16946.1"/>
    </source>
</evidence>
<accession>A0A1W1WYZ3</accession>
<dbReference type="STRING" id="1121390.SAMN02746041_00201"/>
<organism evidence="1 2">
    <name type="scientific">Desulfacinum hydrothermale DSM 13146</name>
    <dbReference type="NCBI Taxonomy" id="1121390"/>
    <lineage>
        <taxon>Bacteria</taxon>
        <taxon>Pseudomonadati</taxon>
        <taxon>Thermodesulfobacteriota</taxon>
        <taxon>Syntrophobacteria</taxon>
        <taxon>Syntrophobacterales</taxon>
        <taxon>Syntrophobacteraceae</taxon>
        <taxon>Desulfacinum</taxon>
    </lineage>
</organism>